<dbReference type="AlphaFoldDB" id="A0A1F6AQY9"/>
<evidence type="ECO:0000313" key="1">
    <source>
        <dbReference type="EMBL" id="OGG27078.1"/>
    </source>
</evidence>
<reference evidence="1 2" key="1">
    <citation type="journal article" date="2016" name="Nat. Commun.">
        <title>Thousands of microbial genomes shed light on interconnected biogeochemical processes in an aquifer system.</title>
        <authorList>
            <person name="Anantharaman K."/>
            <person name="Brown C.T."/>
            <person name="Hug L.A."/>
            <person name="Sharon I."/>
            <person name="Castelle C.J."/>
            <person name="Probst A.J."/>
            <person name="Thomas B.C."/>
            <person name="Singh A."/>
            <person name="Wilkins M.J."/>
            <person name="Karaoz U."/>
            <person name="Brodie E.L."/>
            <person name="Williams K.H."/>
            <person name="Hubbard S.S."/>
            <person name="Banfield J.F."/>
        </authorList>
    </citation>
    <scope>NUCLEOTIDE SEQUENCE [LARGE SCALE GENOMIC DNA]</scope>
</reference>
<proteinExistence type="predicted"/>
<name>A0A1F6AQY9_9BACT</name>
<accession>A0A1F6AQY9</accession>
<sequence length="166" mass="17672">MGFSVLVVAVLYVSTQIGQQNAINKPSKASNTGANLSLLFTPPDLITVSMTSDKEVVGIDVVVRYEKEKVTILPSTLNGITPFIASGGVVDENSETFSFSAYNPNNSGVKSGMISKFNVRPNNPDQDLTSDLQFEVGEGQTAAIEPTGKINILNQSTGVNINIPHQ</sequence>
<evidence type="ECO:0000313" key="2">
    <source>
        <dbReference type="Proteomes" id="UP000176609"/>
    </source>
</evidence>
<protein>
    <submittedName>
        <fullName evidence="1">Uncharacterized protein</fullName>
    </submittedName>
</protein>
<gene>
    <name evidence="1" type="ORF">A2960_02975</name>
</gene>
<organism evidence="1 2">
    <name type="scientific">Candidatus Gottesmanbacteria bacterium RIFCSPLOWO2_01_FULL_39_12b</name>
    <dbReference type="NCBI Taxonomy" id="1798388"/>
    <lineage>
        <taxon>Bacteria</taxon>
        <taxon>Candidatus Gottesmaniibacteriota</taxon>
    </lineage>
</organism>
<dbReference type="EMBL" id="MFJR01000007">
    <property type="protein sequence ID" value="OGG27078.1"/>
    <property type="molecule type" value="Genomic_DNA"/>
</dbReference>
<comment type="caution">
    <text evidence="1">The sequence shown here is derived from an EMBL/GenBank/DDBJ whole genome shotgun (WGS) entry which is preliminary data.</text>
</comment>
<dbReference type="Proteomes" id="UP000176609">
    <property type="component" value="Unassembled WGS sequence"/>
</dbReference>